<gene>
    <name evidence="3" type="ORF">AYBTSS11_LOCUS21443</name>
</gene>
<name>A0AA86VLU7_9FABA</name>
<evidence type="ECO:0000259" key="2">
    <source>
        <dbReference type="Pfam" id="PF14309"/>
    </source>
</evidence>
<dbReference type="Proteomes" id="UP001189624">
    <property type="component" value="Chromosome 7"/>
</dbReference>
<dbReference type="Gramene" id="rna-AYBTSS11_LOCUS21443">
    <property type="protein sequence ID" value="CAJ1967930.1"/>
    <property type="gene ID" value="gene-AYBTSS11_LOCUS21443"/>
</dbReference>
<dbReference type="AlphaFoldDB" id="A0AA86VLU7"/>
<dbReference type="InterPro" id="IPR044257">
    <property type="entry name" value="TRM32-like"/>
</dbReference>
<proteinExistence type="predicted"/>
<organism evidence="3 4">
    <name type="scientific">Sphenostylis stenocarpa</name>
    <dbReference type="NCBI Taxonomy" id="92480"/>
    <lineage>
        <taxon>Eukaryota</taxon>
        <taxon>Viridiplantae</taxon>
        <taxon>Streptophyta</taxon>
        <taxon>Embryophyta</taxon>
        <taxon>Tracheophyta</taxon>
        <taxon>Spermatophyta</taxon>
        <taxon>Magnoliopsida</taxon>
        <taxon>eudicotyledons</taxon>
        <taxon>Gunneridae</taxon>
        <taxon>Pentapetalae</taxon>
        <taxon>rosids</taxon>
        <taxon>fabids</taxon>
        <taxon>Fabales</taxon>
        <taxon>Fabaceae</taxon>
        <taxon>Papilionoideae</taxon>
        <taxon>50 kb inversion clade</taxon>
        <taxon>NPAAA clade</taxon>
        <taxon>indigoferoid/millettioid clade</taxon>
        <taxon>Phaseoleae</taxon>
        <taxon>Sphenostylis</taxon>
    </lineage>
</organism>
<keyword evidence="1" id="KW-0732">Signal</keyword>
<feature type="domain" description="DUF4378" evidence="2">
    <location>
        <begin position="81"/>
        <end position="242"/>
    </location>
</feature>
<feature type="chain" id="PRO_5041667480" description="DUF4378 domain-containing protein" evidence="1">
    <location>
        <begin position="24"/>
        <end position="245"/>
    </location>
</feature>
<evidence type="ECO:0000313" key="4">
    <source>
        <dbReference type="Proteomes" id="UP001189624"/>
    </source>
</evidence>
<evidence type="ECO:0000313" key="3">
    <source>
        <dbReference type="EMBL" id="CAJ1967930.1"/>
    </source>
</evidence>
<dbReference type="PANTHER" id="PTHR47071:SF9">
    <property type="entry name" value="TRM32-LIKE PROTEIN (DUF3741)"/>
    <property type="match status" value="1"/>
</dbReference>
<keyword evidence="4" id="KW-1185">Reference proteome</keyword>
<dbReference type="InterPro" id="IPR025486">
    <property type="entry name" value="DUF4378"/>
</dbReference>
<dbReference type="Pfam" id="PF14309">
    <property type="entry name" value="DUF4378"/>
    <property type="match status" value="1"/>
</dbReference>
<accession>A0AA86VLU7</accession>
<reference evidence="3" key="1">
    <citation type="submission" date="2023-10" db="EMBL/GenBank/DDBJ databases">
        <authorList>
            <person name="Domelevo Entfellner J.-B."/>
        </authorList>
    </citation>
    <scope>NUCLEOTIDE SEQUENCE</scope>
</reference>
<evidence type="ECO:0000256" key="1">
    <source>
        <dbReference type="SAM" id="SignalP"/>
    </source>
</evidence>
<dbReference type="PANTHER" id="PTHR47071">
    <property type="entry name" value="PROTEIN TRM32"/>
    <property type="match status" value="1"/>
</dbReference>
<feature type="signal peptide" evidence="1">
    <location>
        <begin position="1"/>
        <end position="23"/>
    </location>
</feature>
<protein>
    <recommendedName>
        <fullName evidence="2">DUF4378 domain-containing protein</fullName>
    </recommendedName>
</protein>
<sequence>MARAVDSTFVLILILECLRYTEQLNPESRQGDGFDHVAEQQEAEEDHPEEVENFQNLGTLSNSFNYEIPCIEVDPSNEAAFNYVRKVLDLSGFTGHISPGIWYSDNQPVDPSVYEELEGCLLLDPDCSGNSGEGGECNHLLLFDIVNEGLLEIFGRSYSYYPRPLSSLSHVHPMPSGENVLYNVWKLISWYLNSTIYDYYTSLDYYVSQDLAKYDGWMNLQFDSECVGLELDDLIFDDLLEEIIS</sequence>
<dbReference type="EMBL" id="OY731404">
    <property type="protein sequence ID" value="CAJ1967930.1"/>
    <property type="molecule type" value="Genomic_DNA"/>
</dbReference>